<organism evidence="2 3">
    <name type="scientific">Exophiala viscosa</name>
    <dbReference type="NCBI Taxonomy" id="2486360"/>
    <lineage>
        <taxon>Eukaryota</taxon>
        <taxon>Fungi</taxon>
        <taxon>Dikarya</taxon>
        <taxon>Ascomycota</taxon>
        <taxon>Pezizomycotina</taxon>
        <taxon>Eurotiomycetes</taxon>
        <taxon>Chaetothyriomycetidae</taxon>
        <taxon>Chaetothyriales</taxon>
        <taxon>Herpotrichiellaceae</taxon>
        <taxon>Exophiala</taxon>
    </lineage>
</organism>
<dbReference type="EMBL" id="MU404351">
    <property type="protein sequence ID" value="KAI1616954.1"/>
    <property type="molecule type" value="Genomic_DNA"/>
</dbReference>
<feature type="transmembrane region" description="Helical" evidence="1">
    <location>
        <begin position="144"/>
        <end position="164"/>
    </location>
</feature>
<comment type="caution">
    <text evidence="2">The sequence shown here is derived from an EMBL/GenBank/DDBJ whole genome shotgun (WGS) entry which is preliminary data.</text>
</comment>
<reference evidence="2" key="1">
    <citation type="journal article" date="2022" name="bioRxiv">
        <title>Deciphering the potential niche of two novel black yeast fungi from a biological soil crust based on their genomes, phenotypes, and melanin regulation.</title>
        <authorList>
            <consortium name="DOE Joint Genome Institute"/>
            <person name="Carr E.C."/>
            <person name="Barton Q."/>
            <person name="Grambo S."/>
            <person name="Sullivan M."/>
            <person name="Renfro C.M."/>
            <person name="Kuo A."/>
            <person name="Pangilinan J."/>
            <person name="Lipzen A."/>
            <person name="Keymanesh K."/>
            <person name="Savage E."/>
            <person name="Barry K."/>
            <person name="Grigoriev I.V."/>
            <person name="Riekhof W.R."/>
            <person name="Harris S.S."/>
        </authorList>
    </citation>
    <scope>NUCLEOTIDE SEQUENCE</scope>
    <source>
        <strain evidence="2">JF 03-4F</strain>
    </source>
</reference>
<evidence type="ECO:0000313" key="2">
    <source>
        <dbReference type="EMBL" id="KAI1616954.1"/>
    </source>
</evidence>
<accession>A0AAN6E4I8</accession>
<gene>
    <name evidence="2" type="ORF">EDD36DRAFT_430323</name>
</gene>
<evidence type="ECO:0008006" key="4">
    <source>
        <dbReference type="Google" id="ProtNLM"/>
    </source>
</evidence>
<keyword evidence="1" id="KW-1133">Transmembrane helix</keyword>
<keyword evidence="3" id="KW-1185">Reference proteome</keyword>
<sequence length="338" mass="37305">MNDIHPAASTTVLSCTLSLPRPYIILRFSRLLADDCIVPQTSGASHLPHCTRHIPQPLDHIYPEIIVSGPEQVVEPATSAYQISVSTKALSTMGRSKSNSPSKSSSATVFLSVDDGLSTSVVEKSATVHTERSAGYVHRPRLPVIIWLIVSLPLIAWDSLYVFLRPHSMPGGRLHAPLWTPYALYGDVDYVYGWPAWNSHSGFTAAQSTMNMAESVLYSWYVYVIGSEVVDWSYKGINQLEVRGKGMNLAVLLGFSGAVMTVSKTLLYWLNEAFSGFDNIGHNSLYPLIVLWIIPNGAWIVASSYMIYVFGKDILESMSGERQQEEGCIIAAEKCRVE</sequence>
<feature type="transmembrane region" description="Helical" evidence="1">
    <location>
        <begin position="289"/>
        <end position="310"/>
    </location>
</feature>
<dbReference type="AlphaFoldDB" id="A0AAN6E4I8"/>
<name>A0AAN6E4I8_9EURO</name>
<protein>
    <recommendedName>
        <fullName evidence="4">EXPERA domain-containing protein</fullName>
    </recommendedName>
</protein>
<dbReference type="Proteomes" id="UP001203852">
    <property type="component" value="Unassembled WGS sequence"/>
</dbReference>
<keyword evidence="1" id="KW-0472">Membrane</keyword>
<keyword evidence="1" id="KW-0812">Transmembrane</keyword>
<evidence type="ECO:0000256" key="1">
    <source>
        <dbReference type="SAM" id="Phobius"/>
    </source>
</evidence>
<dbReference type="PANTHER" id="PTHR37919">
    <property type="entry name" value="PROTEIN CBG05606"/>
    <property type="match status" value="1"/>
</dbReference>
<feature type="transmembrane region" description="Helical" evidence="1">
    <location>
        <begin position="249"/>
        <end position="269"/>
    </location>
</feature>
<proteinExistence type="predicted"/>
<evidence type="ECO:0000313" key="3">
    <source>
        <dbReference type="Proteomes" id="UP001203852"/>
    </source>
</evidence>
<dbReference type="PANTHER" id="PTHR37919:SF2">
    <property type="entry name" value="EXPERA DOMAIN-CONTAINING PROTEIN"/>
    <property type="match status" value="1"/>
</dbReference>